<dbReference type="OrthoDB" id="9803968at2"/>
<dbReference type="Gene3D" id="3.40.50.12780">
    <property type="entry name" value="N-terminal domain of ligase-like"/>
    <property type="match status" value="1"/>
</dbReference>
<dbReference type="GO" id="GO:0044550">
    <property type="term" value="P:secondary metabolite biosynthetic process"/>
    <property type="evidence" value="ECO:0007669"/>
    <property type="project" value="TreeGrafter"/>
</dbReference>
<gene>
    <name evidence="4" type="ORF">C8E97_3491</name>
</gene>
<dbReference type="PANTHER" id="PTHR43352:SF1">
    <property type="entry name" value="ANTHRANILATE--COA LIGASE"/>
    <property type="match status" value="1"/>
</dbReference>
<feature type="domain" description="AMP-dependent synthetase/ligase" evidence="2">
    <location>
        <begin position="48"/>
        <end position="393"/>
    </location>
</feature>
<evidence type="ECO:0000256" key="1">
    <source>
        <dbReference type="ARBA" id="ARBA00022598"/>
    </source>
</evidence>
<organism evidence="4 5">
    <name type="scientific">Saccharothrix australiensis</name>
    <dbReference type="NCBI Taxonomy" id="2072"/>
    <lineage>
        <taxon>Bacteria</taxon>
        <taxon>Bacillati</taxon>
        <taxon>Actinomycetota</taxon>
        <taxon>Actinomycetes</taxon>
        <taxon>Pseudonocardiales</taxon>
        <taxon>Pseudonocardiaceae</taxon>
        <taxon>Saccharothrix</taxon>
    </lineage>
</organism>
<dbReference type="SUPFAM" id="SSF56801">
    <property type="entry name" value="Acetyl-CoA synthetase-like"/>
    <property type="match status" value="1"/>
</dbReference>
<dbReference type="Pfam" id="PF00501">
    <property type="entry name" value="AMP-binding"/>
    <property type="match status" value="1"/>
</dbReference>
<dbReference type="InterPro" id="IPR025110">
    <property type="entry name" value="AMP-bd_C"/>
</dbReference>
<dbReference type="AlphaFoldDB" id="A0A495VZH2"/>
<keyword evidence="1 4" id="KW-0436">Ligase</keyword>
<dbReference type="InterPro" id="IPR045851">
    <property type="entry name" value="AMP-bd_C_sf"/>
</dbReference>
<reference evidence="4 5" key="1">
    <citation type="submission" date="2018-10" db="EMBL/GenBank/DDBJ databases">
        <title>Sequencing the genomes of 1000 actinobacteria strains.</title>
        <authorList>
            <person name="Klenk H.-P."/>
        </authorList>
    </citation>
    <scope>NUCLEOTIDE SEQUENCE [LARGE SCALE GENOMIC DNA]</scope>
    <source>
        <strain evidence="4 5">DSM 43800</strain>
    </source>
</reference>
<evidence type="ECO:0000313" key="5">
    <source>
        <dbReference type="Proteomes" id="UP000282084"/>
    </source>
</evidence>
<evidence type="ECO:0000259" key="3">
    <source>
        <dbReference type="Pfam" id="PF13193"/>
    </source>
</evidence>
<dbReference type="Proteomes" id="UP000282084">
    <property type="component" value="Unassembled WGS sequence"/>
</dbReference>
<dbReference type="EMBL" id="RBXO01000001">
    <property type="protein sequence ID" value="RKT54842.1"/>
    <property type="molecule type" value="Genomic_DNA"/>
</dbReference>
<dbReference type="RefSeq" id="WP_121011715.1">
    <property type="nucleotide sequence ID" value="NZ_RBXO01000001.1"/>
</dbReference>
<dbReference type="GO" id="GO:0016878">
    <property type="term" value="F:acid-thiol ligase activity"/>
    <property type="evidence" value="ECO:0007669"/>
    <property type="project" value="TreeGrafter"/>
</dbReference>
<accession>A0A495VZH2</accession>
<proteinExistence type="predicted"/>
<keyword evidence="5" id="KW-1185">Reference proteome</keyword>
<dbReference type="PROSITE" id="PS00455">
    <property type="entry name" value="AMP_BINDING"/>
    <property type="match status" value="1"/>
</dbReference>
<dbReference type="PANTHER" id="PTHR43352">
    <property type="entry name" value="ACETYL-COA SYNTHETASE"/>
    <property type="match status" value="1"/>
</dbReference>
<protein>
    <submittedName>
        <fullName evidence="4">2-aminobenzoate-CoA ligase</fullName>
    </submittedName>
</protein>
<comment type="caution">
    <text evidence="4">The sequence shown here is derived from an EMBL/GenBank/DDBJ whole genome shotgun (WGS) entry which is preliminary data.</text>
</comment>
<dbReference type="InterPro" id="IPR042099">
    <property type="entry name" value="ANL_N_sf"/>
</dbReference>
<dbReference type="Pfam" id="PF13193">
    <property type="entry name" value="AMP-binding_C"/>
    <property type="match status" value="1"/>
</dbReference>
<sequence length="548" mass="58654">MPPTRSAHVDTFCRDRLPPPEQQPEFLFDLPELRYPDRLNCAQRLLDDAIRRFGGDRPCLRTPADCWSYAELARRSDRIARVLAEDLGVRPGNRVMLRGPNNPWTVAAWLAVVKAGGVAVTVMPLLRAGEIAELVAITRPALVLADHRFADDLPAPPAGPVVVGYGGAGPADLVARAESKVDGFRCVDTAADDVVLLAPTSGTTGRPKATMHYHRDVLACADTFARHVLRPRPDDLFTGTPPLGFTFGLGGLVVFPLRCGASTLLLERATPAELADAIAAHGVTVLFTAPTAYKAMLAAGKAPALAGLRRCVSAGEHLPASTWERFHRATGLRIIDGIGGTELLHIFISAADDDIRPGATGRAVPGYRAAVLDDDGRPVPDGVPGRLAVKGPTGCRYLADDRQRDYVRHGWNLTGDTYVRDADGYFWFQARDDDMIVSAGYNIAGPEVEAALLDHPDVAETAVVAAPDADRGAVVCAFVVLRAGVTGDTAKAAELQAFVKAAIAPYKYPRRVEFTAALPKTPSGKVQRYRLRRLVAEPGTPSGDALIP</sequence>
<evidence type="ECO:0000259" key="2">
    <source>
        <dbReference type="Pfam" id="PF00501"/>
    </source>
</evidence>
<evidence type="ECO:0000313" key="4">
    <source>
        <dbReference type="EMBL" id="RKT54842.1"/>
    </source>
</evidence>
<dbReference type="InterPro" id="IPR020845">
    <property type="entry name" value="AMP-binding_CS"/>
</dbReference>
<dbReference type="Gene3D" id="3.30.300.30">
    <property type="match status" value="1"/>
</dbReference>
<feature type="domain" description="AMP-binding enzyme C-terminal" evidence="3">
    <location>
        <begin position="447"/>
        <end position="525"/>
    </location>
</feature>
<name>A0A495VZH2_9PSEU</name>
<dbReference type="InterPro" id="IPR000873">
    <property type="entry name" value="AMP-dep_synth/lig_dom"/>
</dbReference>